<protein>
    <submittedName>
        <fullName evidence="2">Uncharacterized protein</fullName>
    </submittedName>
</protein>
<proteinExistence type="predicted"/>
<organism evidence="2">
    <name type="scientific">marine sediment metagenome</name>
    <dbReference type="NCBI Taxonomy" id="412755"/>
    <lineage>
        <taxon>unclassified sequences</taxon>
        <taxon>metagenomes</taxon>
        <taxon>ecological metagenomes</taxon>
    </lineage>
</organism>
<comment type="caution">
    <text evidence="2">The sequence shown here is derived from an EMBL/GenBank/DDBJ whole genome shotgun (WGS) entry which is preliminary data.</text>
</comment>
<dbReference type="AlphaFoldDB" id="A0A0F9RLC4"/>
<accession>A0A0F9RLC4</accession>
<gene>
    <name evidence="2" type="ORF">LCGC14_0631190</name>
</gene>
<evidence type="ECO:0000256" key="1">
    <source>
        <dbReference type="SAM" id="MobiDB-lite"/>
    </source>
</evidence>
<evidence type="ECO:0000313" key="2">
    <source>
        <dbReference type="EMBL" id="KKN50597.1"/>
    </source>
</evidence>
<dbReference type="EMBL" id="LAZR01001105">
    <property type="protein sequence ID" value="KKN50597.1"/>
    <property type="molecule type" value="Genomic_DNA"/>
</dbReference>
<name>A0A0F9RLC4_9ZZZZ</name>
<feature type="compositionally biased region" description="Basic and acidic residues" evidence="1">
    <location>
        <begin position="26"/>
        <end position="65"/>
    </location>
</feature>
<sequence length="72" mass="8245">MISIPKQYITPVITTTSPTNGIRFHSIADEEKAVKPVERRLSPTRRRPQESKVQIEQRVSSDRRRPAFTGKA</sequence>
<reference evidence="2" key="1">
    <citation type="journal article" date="2015" name="Nature">
        <title>Complex archaea that bridge the gap between prokaryotes and eukaryotes.</title>
        <authorList>
            <person name="Spang A."/>
            <person name="Saw J.H."/>
            <person name="Jorgensen S.L."/>
            <person name="Zaremba-Niedzwiedzka K."/>
            <person name="Martijn J."/>
            <person name="Lind A.E."/>
            <person name="van Eijk R."/>
            <person name="Schleper C."/>
            <person name="Guy L."/>
            <person name="Ettema T.J."/>
        </authorList>
    </citation>
    <scope>NUCLEOTIDE SEQUENCE</scope>
</reference>
<feature type="region of interest" description="Disordered" evidence="1">
    <location>
        <begin position="1"/>
        <end position="72"/>
    </location>
</feature>